<evidence type="ECO:0000256" key="4">
    <source>
        <dbReference type="ARBA" id="ARBA00022989"/>
    </source>
</evidence>
<sequence>MDKLSALLRPQFLVYVLGGVLSAAIDIGTMQMLLSRGLAPVAAASGGFLAGLLVNYAFHAKVTFGGRASAGSALRYGCVVAANYLLTIGIVALTDWMLHSALAGKLISLPVVAVNGYMLGKFWIFRQPA</sequence>
<dbReference type="PANTHER" id="PTHR38459">
    <property type="entry name" value="PROPHAGE BACTOPRENOL-LINKED GLUCOSE TRANSLOCASE HOMOLOG"/>
    <property type="match status" value="1"/>
</dbReference>
<keyword evidence="5 6" id="KW-0472">Membrane</keyword>
<feature type="transmembrane region" description="Helical" evidence="6">
    <location>
        <begin position="106"/>
        <end position="125"/>
    </location>
</feature>
<feature type="transmembrane region" description="Helical" evidence="6">
    <location>
        <begin position="38"/>
        <end position="58"/>
    </location>
</feature>
<dbReference type="Pfam" id="PF04138">
    <property type="entry name" value="GtrA_DPMS_TM"/>
    <property type="match status" value="1"/>
</dbReference>
<evidence type="ECO:0000256" key="6">
    <source>
        <dbReference type="SAM" id="Phobius"/>
    </source>
</evidence>
<evidence type="ECO:0000256" key="5">
    <source>
        <dbReference type="ARBA" id="ARBA00023136"/>
    </source>
</evidence>
<dbReference type="InterPro" id="IPR007267">
    <property type="entry name" value="GtrA_DPMS_TM"/>
</dbReference>
<dbReference type="GO" id="GO:0005886">
    <property type="term" value="C:plasma membrane"/>
    <property type="evidence" value="ECO:0007669"/>
    <property type="project" value="TreeGrafter"/>
</dbReference>
<accession>A0A6L6PU92</accession>
<keyword evidence="9" id="KW-1185">Reference proteome</keyword>
<evidence type="ECO:0000256" key="3">
    <source>
        <dbReference type="ARBA" id="ARBA00022692"/>
    </source>
</evidence>
<dbReference type="OrthoDB" id="8758470at2"/>
<dbReference type="PANTHER" id="PTHR38459:SF1">
    <property type="entry name" value="PROPHAGE BACTOPRENOL-LINKED GLUCOSE TRANSLOCASE HOMOLOG"/>
    <property type="match status" value="1"/>
</dbReference>
<dbReference type="AlphaFoldDB" id="A0A6L6PU92"/>
<evidence type="ECO:0000256" key="1">
    <source>
        <dbReference type="ARBA" id="ARBA00004141"/>
    </source>
</evidence>
<comment type="similarity">
    <text evidence="2">Belongs to the GtrA family.</text>
</comment>
<evidence type="ECO:0000313" key="9">
    <source>
        <dbReference type="Proteomes" id="UP000484015"/>
    </source>
</evidence>
<evidence type="ECO:0000256" key="2">
    <source>
        <dbReference type="ARBA" id="ARBA00009399"/>
    </source>
</evidence>
<evidence type="ECO:0000313" key="8">
    <source>
        <dbReference type="EMBL" id="MTW00809.1"/>
    </source>
</evidence>
<keyword evidence="4 6" id="KW-1133">Transmembrane helix</keyword>
<organism evidence="8 9">
    <name type="scientific">Pseudoduganella ginsengisoli</name>
    <dbReference type="NCBI Taxonomy" id="1462440"/>
    <lineage>
        <taxon>Bacteria</taxon>
        <taxon>Pseudomonadati</taxon>
        <taxon>Pseudomonadota</taxon>
        <taxon>Betaproteobacteria</taxon>
        <taxon>Burkholderiales</taxon>
        <taxon>Oxalobacteraceae</taxon>
        <taxon>Telluria group</taxon>
        <taxon>Pseudoduganella</taxon>
    </lineage>
</organism>
<name>A0A6L6PU92_9BURK</name>
<feature type="transmembrane region" description="Helical" evidence="6">
    <location>
        <begin position="12"/>
        <end position="32"/>
    </location>
</feature>
<dbReference type="Proteomes" id="UP000484015">
    <property type="component" value="Unassembled WGS sequence"/>
</dbReference>
<evidence type="ECO:0000259" key="7">
    <source>
        <dbReference type="Pfam" id="PF04138"/>
    </source>
</evidence>
<feature type="domain" description="GtrA/DPMS transmembrane" evidence="7">
    <location>
        <begin position="15"/>
        <end position="125"/>
    </location>
</feature>
<gene>
    <name evidence="8" type="ORF">GM668_01780</name>
</gene>
<keyword evidence="3 6" id="KW-0812">Transmembrane</keyword>
<proteinExistence type="inferred from homology"/>
<feature type="transmembrane region" description="Helical" evidence="6">
    <location>
        <begin position="73"/>
        <end position="94"/>
    </location>
</feature>
<comment type="subcellular location">
    <subcellularLocation>
        <location evidence="1">Membrane</location>
        <topology evidence="1">Multi-pass membrane protein</topology>
    </subcellularLocation>
</comment>
<reference evidence="8 9" key="1">
    <citation type="submission" date="2019-11" db="EMBL/GenBank/DDBJ databases">
        <title>Type strains purchased from KCTC, JCM and DSMZ.</title>
        <authorList>
            <person name="Lu H."/>
        </authorList>
    </citation>
    <scope>NUCLEOTIDE SEQUENCE [LARGE SCALE GENOMIC DNA]</scope>
    <source>
        <strain evidence="8 9">KCTC 42409</strain>
    </source>
</reference>
<dbReference type="InterPro" id="IPR051401">
    <property type="entry name" value="GtrA_CellWall_Glycosyl"/>
</dbReference>
<protein>
    <submittedName>
        <fullName evidence="8">GtrA family protein</fullName>
    </submittedName>
</protein>
<dbReference type="GO" id="GO:0000271">
    <property type="term" value="P:polysaccharide biosynthetic process"/>
    <property type="evidence" value="ECO:0007669"/>
    <property type="project" value="InterPro"/>
</dbReference>
<dbReference type="EMBL" id="WNLA01000001">
    <property type="protein sequence ID" value="MTW00809.1"/>
    <property type="molecule type" value="Genomic_DNA"/>
</dbReference>
<comment type="caution">
    <text evidence="8">The sequence shown here is derived from an EMBL/GenBank/DDBJ whole genome shotgun (WGS) entry which is preliminary data.</text>
</comment>